<evidence type="ECO:0000256" key="5">
    <source>
        <dbReference type="RuleBase" id="RU000499"/>
    </source>
</evidence>
<dbReference type="RefSeq" id="WP_148870760.1">
    <property type="nucleotide sequence ID" value="NZ_VNIA01000004.1"/>
</dbReference>
<dbReference type="PROSITE" id="PS51355">
    <property type="entry name" value="GLUTATHIONE_PEROXID_3"/>
    <property type="match status" value="1"/>
</dbReference>
<comment type="caution">
    <text evidence="6">The sequence shown here is derived from an EMBL/GenBank/DDBJ whole genome shotgun (WGS) entry which is preliminary data.</text>
</comment>
<evidence type="ECO:0000256" key="1">
    <source>
        <dbReference type="ARBA" id="ARBA00006926"/>
    </source>
</evidence>
<keyword evidence="7" id="KW-1185">Reference proteome</keyword>
<evidence type="ECO:0000313" key="7">
    <source>
        <dbReference type="Proteomes" id="UP000323136"/>
    </source>
</evidence>
<proteinExistence type="inferred from homology"/>
<gene>
    <name evidence="6" type="ORF">C7447_10495</name>
</gene>
<organism evidence="6 7">
    <name type="scientific">Tenacibaculum adriaticum</name>
    <dbReference type="NCBI Taxonomy" id="413713"/>
    <lineage>
        <taxon>Bacteria</taxon>
        <taxon>Pseudomonadati</taxon>
        <taxon>Bacteroidota</taxon>
        <taxon>Flavobacteriia</taxon>
        <taxon>Flavobacteriales</taxon>
        <taxon>Flavobacteriaceae</taxon>
        <taxon>Tenacibaculum</taxon>
    </lineage>
</organism>
<dbReference type="PIRSF" id="PIRSF000303">
    <property type="entry name" value="Glutathion_perox"/>
    <property type="match status" value="1"/>
</dbReference>
<dbReference type="GO" id="GO:0006979">
    <property type="term" value="P:response to oxidative stress"/>
    <property type="evidence" value="ECO:0007669"/>
    <property type="project" value="InterPro"/>
</dbReference>
<dbReference type="InterPro" id="IPR029759">
    <property type="entry name" value="GPX_AS"/>
</dbReference>
<dbReference type="EMBL" id="VNIA01000004">
    <property type="protein sequence ID" value="TYP97409.1"/>
    <property type="molecule type" value="Genomic_DNA"/>
</dbReference>
<dbReference type="CDD" id="cd00340">
    <property type="entry name" value="GSH_Peroxidase"/>
    <property type="match status" value="1"/>
</dbReference>
<evidence type="ECO:0000256" key="4">
    <source>
        <dbReference type="PIRSR" id="PIRSR000303-1"/>
    </source>
</evidence>
<dbReference type="PROSITE" id="PS00460">
    <property type="entry name" value="GLUTATHIONE_PEROXID_1"/>
    <property type="match status" value="1"/>
</dbReference>
<dbReference type="Gene3D" id="3.40.30.10">
    <property type="entry name" value="Glutaredoxin"/>
    <property type="match status" value="1"/>
</dbReference>
<accession>A0A5S5DRY2</accession>
<dbReference type="FunFam" id="3.40.30.10:FF:000010">
    <property type="entry name" value="Glutathione peroxidase"/>
    <property type="match status" value="1"/>
</dbReference>
<dbReference type="InterPro" id="IPR000889">
    <property type="entry name" value="Glutathione_peroxidase"/>
</dbReference>
<dbReference type="PANTHER" id="PTHR11592:SF134">
    <property type="entry name" value="PHOSPHOLIPID HYDROPEROXIDE GLUTATHIONE PEROXIDASE"/>
    <property type="match status" value="1"/>
</dbReference>
<evidence type="ECO:0000256" key="2">
    <source>
        <dbReference type="ARBA" id="ARBA00022559"/>
    </source>
</evidence>
<dbReference type="PRINTS" id="PR01011">
    <property type="entry name" value="GLUTPROXDASE"/>
</dbReference>
<dbReference type="PANTHER" id="PTHR11592">
    <property type="entry name" value="GLUTATHIONE PEROXIDASE"/>
    <property type="match status" value="1"/>
</dbReference>
<dbReference type="PROSITE" id="PS51257">
    <property type="entry name" value="PROKAR_LIPOPROTEIN"/>
    <property type="match status" value="1"/>
</dbReference>
<name>A0A5S5DRY2_9FLAO</name>
<dbReference type="AlphaFoldDB" id="A0A5S5DRY2"/>
<dbReference type="Pfam" id="PF00255">
    <property type="entry name" value="GSHPx"/>
    <property type="match status" value="1"/>
</dbReference>
<protein>
    <recommendedName>
        <fullName evidence="5">Glutathione peroxidase</fullName>
    </recommendedName>
</protein>
<sequence length="182" mass="20739">MKLTYLLPLLLFTFISCKSQTNKKTTTMSLYDVKIKNLQGKEMNFSDFKGKKILFVNVASKCGFTPQYEGLQKLADQNKDKLVVIGVPCNQFGGQEPGTSTEIQEFCQLNYGVNFPITEKVDVKGENQHPLYQFLTNKDNNGVKSSSVKWNFQKYLVDENGNLIDFWYSITKPSSKKIAKHL</sequence>
<keyword evidence="3 5" id="KW-0560">Oxidoreductase</keyword>
<dbReference type="InterPro" id="IPR036249">
    <property type="entry name" value="Thioredoxin-like_sf"/>
</dbReference>
<feature type="active site" evidence="4">
    <location>
        <position position="62"/>
    </location>
</feature>
<dbReference type="GO" id="GO:0004601">
    <property type="term" value="F:peroxidase activity"/>
    <property type="evidence" value="ECO:0007669"/>
    <property type="project" value="UniProtKB-KW"/>
</dbReference>
<dbReference type="Proteomes" id="UP000323136">
    <property type="component" value="Unassembled WGS sequence"/>
</dbReference>
<evidence type="ECO:0000256" key="3">
    <source>
        <dbReference type="ARBA" id="ARBA00023002"/>
    </source>
</evidence>
<comment type="similarity">
    <text evidence="1 5">Belongs to the glutathione peroxidase family.</text>
</comment>
<dbReference type="SUPFAM" id="SSF52833">
    <property type="entry name" value="Thioredoxin-like"/>
    <property type="match status" value="1"/>
</dbReference>
<dbReference type="OrthoDB" id="9789406at2"/>
<reference evidence="6 7" key="1">
    <citation type="submission" date="2019-07" db="EMBL/GenBank/DDBJ databases">
        <title>Genomic Encyclopedia of Type Strains, Phase IV (KMG-IV): sequencing the most valuable type-strain genomes for metagenomic binning, comparative biology and taxonomic classification.</title>
        <authorList>
            <person name="Goeker M."/>
        </authorList>
    </citation>
    <scope>NUCLEOTIDE SEQUENCE [LARGE SCALE GENOMIC DNA]</scope>
    <source>
        <strain evidence="6 7">DSM 18961</strain>
    </source>
</reference>
<evidence type="ECO:0000313" key="6">
    <source>
        <dbReference type="EMBL" id="TYP97409.1"/>
    </source>
</evidence>
<keyword evidence="2 5" id="KW-0575">Peroxidase</keyword>